<dbReference type="InterPro" id="IPR027417">
    <property type="entry name" value="P-loop_NTPase"/>
</dbReference>
<dbReference type="FunFam" id="3.40.50.300:FF:000032">
    <property type="entry name" value="Export ABC transporter ATP-binding protein"/>
    <property type="match status" value="1"/>
</dbReference>
<dbReference type="InterPro" id="IPR017911">
    <property type="entry name" value="MacB-like_ATP-bd"/>
</dbReference>
<organism evidence="6">
    <name type="scientific">uncultured bacterium A1Q1_fos_1807</name>
    <dbReference type="NCBI Taxonomy" id="1256552"/>
    <lineage>
        <taxon>Bacteria</taxon>
        <taxon>environmental samples</taxon>
    </lineage>
</organism>
<dbReference type="Gene3D" id="3.40.50.300">
    <property type="entry name" value="P-loop containing nucleotide triphosphate hydrolases"/>
    <property type="match status" value="1"/>
</dbReference>
<protein>
    <submittedName>
        <fullName evidence="6">ABC transporter, ATP-binding protein</fullName>
    </submittedName>
</protein>
<dbReference type="InterPro" id="IPR017871">
    <property type="entry name" value="ABC_transporter-like_CS"/>
</dbReference>
<evidence type="ECO:0000256" key="3">
    <source>
        <dbReference type="ARBA" id="ARBA00022840"/>
    </source>
</evidence>
<keyword evidence="2" id="KW-0547">Nucleotide-binding</keyword>
<dbReference type="GO" id="GO:0016887">
    <property type="term" value="F:ATP hydrolysis activity"/>
    <property type="evidence" value="ECO:0007669"/>
    <property type="project" value="InterPro"/>
</dbReference>
<dbReference type="PANTHER" id="PTHR24220">
    <property type="entry name" value="IMPORT ATP-BINDING PROTEIN"/>
    <property type="match status" value="1"/>
</dbReference>
<dbReference type="PROSITE" id="PS00211">
    <property type="entry name" value="ABC_TRANSPORTER_1"/>
    <property type="match status" value="1"/>
</dbReference>
<sequence length="256" mass="28010">MVRSLMPSESSTVPTAPPRPSNQATQDLITVSNLRKRFGDTEVLRGIDLTIQRGEMVALTGRSGSGKSTLLHIIGGLDYRQGGQSYEGKVELLGHDIAQLTDAALSALRNRHIGFVFQAFHLLAHLSCLDNVLLPNAFAESPLGQAEAEQRALLALERVGLGDKRRSRPSELSGGQKQRVAIARALLFRPTLLLCDEPTGNLDDYTGQQIIELFQELHRDGLTLLLVTHEPRVAQATTRLVRLQSGRIVETEEPAP</sequence>
<keyword evidence="3 6" id="KW-0067">ATP-binding</keyword>
<dbReference type="InterPro" id="IPR015854">
    <property type="entry name" value="ABC_transpr_LolD-like"/>
</dbReference>
<name>L7VW84_9BACT</name>
<dbReference type="GO" id="GO:0005886">
    <property type="term" value="C:plasma membrane"/>
    <property type="evidence" value="ECO:0007669"/>
    <property type="project" value="TreeGrafter"/>
</dbReference>
<dbReference type="GO" id="GO:0022857">
    <property type="term" value="F:transmembrane transporter activity"/>
    <property type="evidence" value="ECO:0007669"/>
    <property type="project" value="TreeGrafter"/>
</dbReference>
<proteinExistence type="predicted"/>
<accession>L7VW84</accession>
<evidence type="ECO:0000256" key="2">
    <source>
        <dbReference type="ARBA" id="ARBA00022741"/>
    </source>
</evidence>
<reference evidence="6" key="1">
    <citation type="submission" date="2012-09" db="EMBL/GenBank/DDBJ databases">
        <title>Metagenomic Characterization of a Microbial Community in Wastewater Detects High Levels of Antibiotic Resistance.</title>
        <authorList>
            <person name="Abrams M."/>
            <person name="Caldwell A."/>
            <person name="Vandaei E."/>
            <person name="Lee W."/>
            <person name="Perrott J."/>
            <person name="Khan S.Y."/>
            <person name="Ta J."/>
            <person name="Romero D."/>
            <person name="Nguyen V."/>
            <person name="Pourmand N."/>
            <person name="Ouverney C.C."/>
        </authorList>
    </citation>
    <scope>NUCLEOTIDE SEQUENCE</scope>
</reference>
<dbReference type="Pfam" id="PF00005">
    <property type="entry name" value="ABC_tran"/>
    <property type="match status" value="1"/>
</dbReference>
<dbReference type="PANTHER" id="PTHR24220:SF692">
    <property type="entry name" value="ABC TRANSPORTER DOMAIN-CONTAINING PROTEIN"/>
    <property type="match status" value="1"/>
</dbReference>
<dbReference type="SMART" id="SM00382">
    <property type="entry name" value="AAA"/>
    <property type="match status" value="1"/>
</dbReference>
<dbReference type="EMBL" id="JX649883">
    <property type="protein sequence ID" value="AGC71809.1"/>
    <property type="molecule type" value="Genomic_DNA"/>
</dbReference>
<dbReference type="SUPFAM" id="SSF52540">
    <property type="entry name" value="P-loop containing nucleoside triphosphate hydrolases"/>
    <property type="match status" value="1"/>
</dbReference>
<evidence type="ECO:0000256" key="4">
    <source>
        <dbReference type="SAM" id="MobiDB-lite"/>
    </source>
</evidence>
<dbReference type="GO" id="GO:0005524">
    <property type="term" value="F:ATP binding"/>
    <property type="evidence" value="ECO:0007669"/>
    <property type="project" value="UniProtKB-KW"/>
</dbReference>
<dbReference type="PROSITE" id="PS50893">
    <property type="entry name" value="ABC_TRANSPORTER_2"/>
    <property type="match status" value="1"/>
</dbReference>
<dbReference type="InterPro" id="IPR003593">
    <property type="entry name" value="AAA+_ATPase"/>
</dbReference>
<dbReference type="GO" id="GO:0098796">
    <property type="term" value="C:membrane protein complex"/>
    <property type="evidence" value="ECO:0007669"/>
    <property type="project" value="UniProtKB-ARBA"/>
</dbReference>
<dbReference type="CDD" id="cd03255">
    <property type="entry name" value="ABC_MJ0796_LolCDE_FtsE"/>
    <property type="match status" value="1"/>
</dbReference>
<keyword evidence="1" id="KW-0813">Transport</keyword>
<dbReference type="InterPro" id="IPR003439">
    <property type="entry name" value="ABC_transporter-like_ATP-bd"/>
</dbReference>
<dbReference type="AlphaFoldDB" id="L7VW84"/>
<evidence type="ECO:0000259" key="5">
    <source>
        <dbReference type="PROSITE" id="PS50893"/>
    </source>
</evidence>
<feature type="region of interest" description="Disordered" evidence="4">
    <location>
        <begin position="1"/>
        <end position="26"/>
    </location>
</feature>
<evidence type="ECO:0000313" key="6">
    <source>
        <dbReference type="EMBL" id="AGC71809.1"/>
    </source>
</evidence>
<feature type="domain" description="ABC transporter" evidence="5">
    <location>
        <begin position="29"/>
        <end position="255"/>
    </location>
</feature>
<evidence type="ECO:0000256" key="1">
    <source>
        <dbReference type="ARBA" id="ARBA00022448"/>
    </source>
</evidence>